<dbReference type="EMBL" id="LGSZ01000028">
    <property type="protein sequence ID" value="KPH81618.1"/>
    <property type="molecule type" value="Genomic_DNA"/>
</dbReference>
<dbReference type="PATRIC" id="fig|1526658.3.peg.2218"/>
<dbReference type="RefSeq" id="WP_054208454.1">
    <property type="nucleotide sequence ID" value="NZ_LGSZ01000028.1"/>
</dbReference>
<keyword evidence="1" id="KW-1133">Transmembrane helix</keyword>
<dbReference type="Proteomes" id="UP000037822">
    <property type="component" value="Unassembled WGS sequence"/>
</dbReference>
<dbReference type="AlphaFoldDB" id="A0A0N1F697"/>
<evidence type="ECO:0000313" key="2">
    <source>
        <dbReference type="EMBL" id="KPH81618.1"/>
    </source>
</evidence>
<comment type="caution">
    <text evidence="2">The sequence shown here is derived from an EMBL/GenBank/DDBJ whole genome shotgun (WGS) entry which is preliminary data.</text>
</comment>
<evidence type="ECO:0000313" key="3">
    <source>
        <dbReference type="Proteomes" id="UP000037822"/>
    </source>
</evidence>
<protein>
    <submittedName>
        <fullName evidence="2">Uncharacterized protein</fullName>
    </submittedName>
</protein>
<accession>A0A0N1F697</accession>
<organism evidence="2 3">
    <name type="scientific">Bosea vaviloviae</name>
    <dbReference type="NCBI Taxonomy" id="1526658"/>
    <lineage>
        <taxon>Bacteria</taxon>
        <taxon>Pseudomonadati</taxon>
        <taxon>Pseudomonadota</taxon>
        <taxon>Alphaproteobacteria</taxon>
        <taxon>Hyphomicrobiales</taxon>
        <taxon>Boseaceae</taxon>
        <taxon>Bosea</taxon>
    </lineage>
</organism>
<keyword evidence="1" id="KW-0812">Transmembrane</keyword>
<dbReference type="Pfam" id="PF10269">
    <property type="entry name" value="Tmemb_185A"/>
    <property type="match status" value="1"/>
</dbReference>
<keyword evidence="3" id="KW-1185">Reference proteome</keyword>
<feature type="transmembrane region" description="Helical" evidence="1">
    <location>
        <begin position="36"/>
        <end position="56"/>
    </location>
</feature>
<dbReference type="InterPro" id="IPR019396">
    <property type="entry name" value="TM_Fragile-X-F-assoc"/>
</dbReference>
<reference evidence="2 3" key="1">
    <citation type="submission" date="2015-07" db="EMBL/GenBank/DDBJ databases">
        <title>Whole genome sequencing of Bosea vaviloviae isolated from cave pool.</title>
        <authorList>
            <person name="Tan N.E.H."/>
            <person name="Lee Y.P."/>
            <person name="Gan H.M."/>
            <person name="Barton H."/>
            <person name="Savka M.A."/>
        </authorList>
    </citation>
    <scope>NUCLEOTIDE SEQUENCE [LARGE SCALE GENOMIC DNA]</scope>
    <source>
        <strain evidence="2 3">SD260</strain>
    </source>
</reference>
<sequence length="111" mass="12382">MTTDLFRATCEGGYADLHKNIHRQVRGEVRQGQEMVRAVAAAVAALTLVLTMLRLGGAIDWPWFWVTIPLWASVLALIASWVLFIVVFGAAMLRREADIEASTKRSDPRDD</sequence>
<gene>
    <name evidence="2" type="ORF">AE618_07705</name>
</gene>
<keyword evidence="1" id="KW-0472">Membrane</keyword>
<feature type="transmembrane region" description="Helical" evidence="1">
    <location>
        <begin position="68"/>
        <end position="93"/>
    </location>
</feature>
<name>A0A0N1F697_9HYPH</name>
<proteinExistence type="predicted"/>
<evidence type="ECO:0000256" key="1">
    <source>
        <dbReference type="SAM" id="Phobius"/>
    </source>
</evidence>